<reference evidence="3 4" key="1">
    <citation type="submission" date="2018-09" db="EMBL/GenBank/DDBJ databases">
        <title>The draft genome of Acinetobacter spp. strains.</title>
        <authorList>
            <person name="Qin J."/>
            <person name="Feng Y."/>
            <person name="Zong Z."/>
        </authorList>
    </citation>
    <scope>NUCLEOTIDE SEQUENCE [LARGE SCALE GENOMIC DNA]</scope>
    <source>
        <strain evidence="3 4">WCHAc060012</strain>
    </source>
</reference>
<dbReference type="RefSeq" id="WP_120401957.1">
    <property type="nucleotide sequence ID" value="NZ_RAXV01000009.1"/>
</dbReference>
<protein>
    <submittedName>
        <fullName evidence="3">Uncharacterized protein</fullName>
    </submittedName>
</protein>
<dbReference type="EMBL" id="RAXV01000009">
    <property type="protein sequence ID" value="RKG32443.1"/>
    <property type="molecule type" value="Genomic_DNA"/>
</dbReference>
<name>A0A3A8EVJ4_9GAMM</name>
<evidence type="ECO:0000256" key="1">
    <source>
        <dbReference type="SAM" id="MobiDB-lite"/>
    </source>
</evidence>
<dbReference type="Proteomes" id="UP000282388">
    <property type="component" value="Unassembled WGS sequence"/>
</dbReference>
<comment type="caution">
    <text evidence="3">The sequence shown here is derived from an EMBL/GenBank/DDBJ whole genome shotgun (WGS) entry which is preliminary data.</text>
</comment>
<feature type="chain" id="PRO_5017396043" evidence="2">
    <location>
        <begin position="23"/>
        <end position="207"/>
    </location>
</feature>
<feature type="compositionally biased region" description="Basic and acidic residues" evidence="1">
    <location>
        <begin position="31"/>
        <end position="49"/>
    </location>
</feature>
<dbReference type="PROSITE" id="PS51257">
    <property type="entry name" value="PROKAR_LIPOPROTEIN"/>
    <property type="match status" value="1"/>
</dbReference>
<keyword evidence="2" id="KW-0732">Signal</keyword>
<sequence length="207" mass="22894">MKMMTKMALISASVLSMGALTACQSTNAPQDNKHSRMMKEHHSEQARKLTPEQQEAFQAKRAEQRQFLADVKKACDGKAAGTAVQLKTGEQTISGTCTMSFKADRKAMKQEMQKAHAEHKPMRGEHRPMQGEMRGHMQRGEVLTDAQRAEMVKQFDQRLAQRQAQQQAIAQACQGKANGSAVQIKAGERTIDGKCEVRFKPAAPAKA</sequence>
<evidence type="ECO:0000256" key="2">
    <source>
        <dbReference type="SAM" id="SignalP"/>
    </source>
</evidence>
<evidence type="ECO:0000313" key="3">
    <source>
        <dbReference type="EMBL" id="RKG32443.1"/>
    </source>
</evidence>
<evidence type="ECO:0000313" key="4">
    <source>
        <dbReference type="Proteomes" id="UP000282388"/>
    </source>
</evidence>
<organism evidence="3 4">
    <name type="scientific">Acinetobacter tianfuensis</name>
    <dbReference type="NCBI Taxonomy" id="2419603"/>
    <lineage>
        <taxon>Bacteria</taxon>
        <taxon>Pseudomonadati</taxon>
        <taxon>Pseudomonadota</taxon>
        <taxon>Gammaproteobacteria</taxon>
        <taxon>Moraxellales</taxon>
        <taxon>Moraxellaceae</taxon>
        <taxon>Acinetobacter</taxon>
    </lineage>
</organism>
<keyword evidence="4" id="KW-1185">Reference proteome</keyword>
<gene>
    <name evidence="3" type="ORF">D7V32_05765</name>
</gene>
<feature type="region of interest" description="Disordered" evidence="1">
    <location>
        <begin position="25"/>
        <end position="49"/>
    </location>
</feature>
<dbReference type="AlphaFoldDB" id="A0A3A8EVJ4"/>
<proteinExistence type="predicted"/>
<accession>A0A3A8EVJ4</accession>
<feature type="signal peptide" evidence="2">
    <location>
        <begin position="1"/>
        <end position="22"/>
    </location>
</feature>
<dbReference type="OrthoDB" id="6717527at2"/>